<keyword evidence="4" id="KW-0456">Lyase</keyword>
<name>A0AA38GR13_TAXCH</name>
<evidence type="ECO:0000256" key="1">
    <source>
        <dbReference type="ARBA" id="ARBA00001936"/>
    </source>
</evidence>
<dbReference type="SUPFAM" id="SSF48576">
    <property type="entry name" value="Terpenoid synthases"/>
    <property type="match status" value="1"/>
</dbReference>
<feature type="domain" description="Terpene synthase metal-binding" evidence="5">
    <location>
        <begin position="35"/>
        <end position="232"/>
    </location>
</feature>
<reference evidence="6 7" key="1">
    <citation type="journal article" date="2021" name="Nat. Plants">
        <title>The Taxus genome provides insights into paclitaxel biosynthesis.</title>
        <authorList>
            <person name="Xiong X."/>
            <person name="Gou J."/>
            <person name="Liao Q."/>
            <person name="Li Y."/>
            <person name="Zhou Q."/>
            <person name="Bi G."/>
            <person name="Li C."/>
            <person name="Du R."/>
            <person name="Wang X."/>
            <person name="Sun T."/>
            <person name="Guo L."/>
            <person name="Liang H."/>
            <person name="Lu P."/>
            <person name="Wu Y."/>
            <person name="Zhang Z."/>
            <person name="Ro D.K."/>
            <person name="Shang Y."/>
            <person name="Huang S."/>
            <person name="Yan J."/>
        </authorList>
    </citation>
    <scope>NUCLEOTIDE SEQUENCE [LARGE SCALE GENOMIC DNA]</scope>
    <source>
        <strain evidence="6">Ta-2019</strain>
    </source>
</reference>
<dbReference type="SFLD" id="SFLDG01019">
    <property type="entry name" value="Terpene_Cyclase_Like_1_C_Termi"/>
    <property type="match status" value="1"/>
</dbReference>
<proteinExistence type="predicted"/>
<evidence type="ECO:0000313" key="6">
    <source>
        <dbReference type="EMBL" id="KAH9326693.1"/>
    </source>
</evidence>
<dbReference type="GO" id="GO:0010333">
    <property type="term" value="F:terpene synthase activity"/>
    <property type="evidence" value="ECO:0007669"/>
    <property type="project" value="InterPro"/>
</dbReference>
<dbReference type="Pfam" id="PF03936">
    <property type="entry name" value="Terpene_synth_C"/>
    <property type="match status" value="1"/>
</dbReference>
<comment type="cofactor">
    <cofactor evidence="1">
        <name>Mn(2+)</name>
        <dbReference type="ChEBI" id="CHEBI:29035"/>
    </cofactor>
</comment>
<evidence type="ECO:0000259" key="5">
    <source>
        <dbReference type="Pfam" id="PF03936"/>
    </source>
</evidence>
<evidence type="ECO:0000313" key="7">
    <source>
        <dbReference type="Proteomes" id="UP000824469"/>
    </source>
</evidence>
<dbReference type="Gene3D" id="1.10.600.10">
    <property type="entry name" value="Farnesyl Diphosphate Synthase"/>
    <property type="match status" value="1"/>
</dbReference>
<sequence>MPVNKKLLYLAKLDFNIVQSIYQRELKDLSRWWTEFDLSKLVFARHRHVEYHFVSCVICVEPKYYAFRKSFEKFSILGTILDDIYDTYGTIDELKLFTTAIKRWDPSPADFLPKYMKIAYIAFYKAINESAQDAEKTQGRDMLQYIRKAWEVYIDSIMQEAEWLATGYIPTLNEYLENGKVSSAARVVILPSILTLDGLLPEDILHKIDYPSRFDELSGLLLRLRGDTRTFK</sequence>
<keyword evidence="2" id="KW-0479">Metal-binding</keyword>
<accession>A0AA38GR13</accession>
<dbReference type="InterPro" id="IPR034741">
    <property type="entry name" value="Terpene_cyclase-like_1_C"/>
</dbReference>
<dbReference type="EMBL" id="JAHRHJ020000002">
    <property type="protein sequence ID" value="KAH9326693.1"/>
    <property type="molecule type" value="Genomic_DNA"/>
</dbReference>
<feature type="non-terminal residue" evidence="6">
    <location>
        <position position="1"/>
    </location>
</feature>
<gene>
    <name evidence="6" type="ORF">KI387_006871</name>
</gene>
<dbReference type="PANTHER" id="PTHR31225:SF98">
    <property type="entry name" value="TERPENE SYNTHASE 9-RELATED"/>
    <property type="match status" value="1"/>
</dbReference>
<dbReference type="SFLD" id="SFLDS00005">
    <property type="entry name" value="Isoprenoid_Synthase_Type_I"/>
    <property type="match status" value="1"/>
</dbReference>
<dbReference type="OMA" id="RESSKWW"/>
<dbReference type="Proteomes" id="UP000824469">
    <property type="component" value="Unassembled WGS sequence"/>
</dbReference>
<feature type="non-terminal residue" evidence="6">
    <location>
        <position position="232"/>
    </location>
</feature>
<dbReference type="AlphaFoldDB" id="A0AA38GR13"/>
<keyword evidence="7" id="KW-1185">Reference proteome</keyword>
<protein>
    <recommendedName>
        <fullName evidence="5">Terpene synthase metal-binding domain-containing protein</fullName>
    </recommendedName>
</protein>
<dbReference type="InterPro" id="IPR008949">
    <property type="entry name" value="Isoprenoid_synthase_dom_sf"/>
</dbReference>
<dbReference type="PANTHER" id="PTHR31225">
    <property type="entry name" value="OS04G0344100 PROTEIN-RELATED"/>
    <property type="match status" value="1"/>
</dbReference>
<evidence type="ECO:0000256" key="4">
    <source>
        <dbReference type="ARBA" id="ARBA00023239"/>
    </source>
</evidence>
<dbReference type="InterPro" id="IPR005630">
    <property type="entry name" value="Terpene_synthase_metal-bd"/>
</dbReference>
<evidence type="ECO:0000256" key="2">
    <source>
        <dbReference type="ARBA" id="ARBA00022723"/>
    </source>
</evidence>
<dbReference type="InterPro" id="IPR050148">
    <property type="entry name" value="Terpene_synthase-like"/>
</dbReference>
<organism evidence="6 7">
    <name type="scientific">Taxus chinensis</name>
    <name type="common">Chinese yew</name>
    <name type="synonym">Taxus wallichiana var. chinensis</name>
    <dbReference type="NCBI Taxonomy" id="29808"/>
    <lineage>
        <taxon>Eukaryota</taxon>
        <taxon>Viridiplantae</taxon>
        <taxon>Streptophyta</taxon>
        <taxon>Embryophyta</taxon>
        <taxon>Tracheophyta</taxon>
        <taxon>Spermatophyta</taxon>
        <taxon>Pinopsida</taxon>
        <taxon>Pinidae</taxon>
        <taxon>Conifers II</taxon>
        <taxon>Cupressales</taxon>
        <taxon>Taxaceae</taxon>
        <taxon>Taxus</taxon>
    </lineage>
</organism>
<dbReference type="GO" id="GO:0000287">
    <property type="term" value="F:magnesium ion binding"/>
    <property type="evidence" value="ECO:0007669"/>
    <property type="project" value="InterPro"/>
</dbReference>
<keyword evidence="3" id="KW-0460">Magnesium</keyword>
<dbReference type="GO" id="GO:0016114">
    <property type="term" value="P:terpenoid biosynthetic process"/>
    <property type="evidence" value="ECO:0007669"/>
    <property type="project" value="InterPro"/>
</dbReference>
<comment type="caution">
    <text evidence="6">The sequence shown here is derived from an EMBL/GenBank/DDBJ whole genome shotgun (WGS) entry which is preliminary data.</text>
</comment>
<evidence type="ECO:0000256" key="3">
    <source>
        <dbReference type="ARBA" id="ARBA00022842"/>
    </source>
</evidence>